<name>X1RCT7_9ZZZZ</name>
<dbReference type="AlphaFoldDB" id="X1RCT7"/>
<feature type="non-terminal residue" evidence="1">
    <location>
        <position position="119"/>
    </location>
</feature>
<proteinExistence type="predicted"/>
<sequence>EDKRAAVTGRKGRLIVTGPQGGTFIMRLTPLGIFKEDNDRDIRNEILMSDNTLIAILVWIAKLPKKPGISPRAAYTNGFLKISGESVLYDAEEIFNALEKHAFAKMQPVAREAVAGMKG</sequence>
<organism evidence="1">
    <name type="scientific">marine sediment metagenome</name>
    <dbReference type="NCBI Taxonomy" id="412755"/>
    <lineage>
        <taxon>unclassified sequences</taxon>
        <taxon>metagenomes</taxon>
        <taxon>ecological metagenomes</taxon>
    </lineage>
</organism>
<accession>X1RCT7</accession>
<feature type="non-terminal residue" evidence="1">
    <location>
        <position position="1"/>
    </location>
</feature>
<protein>
    <submittedName>
        <fullName evidence="1">Uncharacterized protein</fullName>
    </submittedName>
</protein>
<reference evidence="1" key="1">
    <citation type="journal article" date="2014" name="Front. Microbiol.">
        <title>High frequency of phylogenetically diverse reductive dehalogenase-homologous genes in deep subseafloor sedimentary metagenomes.</title>
        <authorList>
            <person name="Kawai M."/>
            <person name="Futagami T."/>
            <person name="Toyoda A."/>
            <person name="Takaki Y."/>
            <person name="Nishi S."/>
            <person name="Hori S."/>
            <person name="Arai W."/>
            <person name="Tsubouchi T."/>
            <person name="Morono Y."/>
            <person name="Uchiyama I."/>
            <person name="Ito T."/>
            <person name="Fujiyama A."/>
            <person name="Inagaki F."/>
            <person name="Takami H."/>
        </authorList>
    </citation>
    <scope>NUCLEOTIDE SEQUENCE</scope>
    <source>
        <strain evidence="1">Expedition CK06-06</strain>
    </source>
</reference>
<gene>
    <name evidence="1" type="ORF">S06H3_64453</name>
</gene>
<evidence type="ECO:0000313" key="1">
    <source>
        <dbReference type="EMBL" id="GAI53404.1"/>
    </source>
</evidence>
<comment type="caution">
    <text evidence="1">The sequence shown here is derived from an EMBL/GenBank/DDBJ whole genome shotgun (WGS) entry which is preliminary data.</text>
</comment>
<dbReference type="EMBL" id="BARV01043055">
    <property type="protein sequence ID" value="GAI53404.1"/>
    <property type="molecule type" value="Genomic_DNA"/>
</dbReference>